<dbReference type="Proteomes" id="UP000296049">
    <property type="component" value="Unassembled WGS sequence"/>
</dbReference>
<accession>R0LBZ8</accession>
<protein>
    <submittedName>
        <fullName evidence="1">Uncharacterized protein</fullName>
    </submittedName>
</protein>
<name>R0LBZ8_ANAPL</name>
<keyword evidence="2" id="KW-1185">Reference proteome</keyword>
<evidence type="ECO:0000313" key="1">
    <source>
        <dbReference type="EMBL" id="EOB03229.1"/>
    </source>
</evidence>
<evidence type="ECO:0000313" key="2">
    <source>
        <dbReference type="Proteomes" id="UP000296049"/>
    </source>
</evidence>
<organism evidence="1 2">
    <name type="scientific">Anas platyrhynchos</name>
    <name type="common">Mallard</name>
    <name type="synonym">Anas boschas</name>
    <dbReference type="NCBI Taxonomy" id="8839"/>
    <lineage>
        <taxon>Eukaryota</taxon>
        <taxon>Metazoa</taxon>
        <taxon>Chordata</taxon>
        <taxon>Craniata</taxon>
        <taxon>Vertebrata</taxon>
        <taxon>Euteleostomi</taxon>
        <taxon>Archelosauria</taxon>
        <taxon>Archosauria</taxon>
        <taxon>Dinosauria</taxon>
        <taxon>Saurischia</taxon>
        <taxon>Theropoda</taxon>
        <taxon>Coelurosauria</taxon>
        <taxon>Aves</taxon>
        <taxon>Neognathae</taxon>
        <taxon>Galloanserae</taxon>
        <taxon>Anseriformes</taxon>
        <taxon>Anatidae</taxon>
        <taxon>Anatinae</taxon>
        <taxon>Anas</taxon>
    </lineage>
</organism>
<sequence>MGMLRARRPFSPPLVANDQRKKANMFRSYHGEGENNTEHRLALVQASLRATKSSGSLAAQSEHMDNAAISITSEVQKPRAKLAAAPSPINANLLLRWQNQDFRTSQRQQAGHNVSSYISKHDLTYQSDLHLLQPGSCPTAGKHCFPRITPLEETLFLFNIGSTRKGQSCPEAGASLAPGMAEYRVKGVCMALNGKGMKLQAEGQGVDPGCSHAKKINFDLRKTEWSVQKCPLPVHSDLKMPPPTLPSPAVFAADDLDFHMSLPITLFFHSSLQTMNFLNCNSMLPEPHPHLETDLHPSSNAELLNCQCGTKHHEEAGHKNNLTQKVDMPERIPKCQPPPVSSVQLQPCCTLLYSHHPVNSQQSLSLGNGPKRTLPVSSVSVKPTGAKLQHIVLSRLVTWQVHLSTRLSRSNQLHDSAAAEQKKGFVEKAGYNPGTVVLPCLRRGYLASRQIVPYYRCLVIVKNVLSSTFKILLTELILNNIMHSSQQTSKAEGVLDSQFTAKNRYYLALGMMISMRGSLQNAYAENDILYLILADPSLFVIEVSFATNRLWGKITPERLYKTRRVALQGHDSSPQWLKPHLAVASQPCRALRGHWAPSTGVREKAPGRHLLPLPPTPSSALQGSAERVLVA</sequence>
<gene>
    <name evidence="1" type="ORF">Anapl_10186</name>
</gene>
<proteinExistence type="predicted"/>
<reference evidence="2" key="1">
    <citation type="journal article" date="2013" name="Nat. Genet.">
        <title>The duck genome and transcriptome provide insight into an avian influenza virus reservoir species.</title>
        <authorList>
            <person name="Huang Y."/>
            <person name="Li Y."/>
            <person name="Burt D.W."/>
            <person name="Chen H."/>
            <person name="Zhang Y."/>
            <person name="Qian W."/>
            <person name="Kim H."/>
            <person name="Gan S."/>
            <person name="Zhao Y."/>
            <person name="Li J."/>
            <person name="Yi K."/>
            <person name="Feng H."/>
            <person name="Zhu P."/>
            <person name="Li B."/>
            <person name="Liu Q."/>
            <person name="Fairley S."/>
            <person name="Magor K.E."/>
            <person name="Du Z."/>
            <person name="Hu X."/>
            <person name="Goodman L."/>
            <person name="Tafer H."/>
            <person name="Vignal A."/>
            <person name="Lee T."/>
            <person name="Kim K.W."/>
            <person name="Sheng Z."/>
            <person name="An Y."/>
            <person name="Searle S."/>
            <person name="Herrero J."/>
            <person name="Groenen M.A."/>
            <person name="Crooijmans R.P."/>
            <person name="Faraut T."/>
            <person name="Cai Q."/>
            <person name="Webster R.G."/>
            <person name="Aldridge J.R."/>
            <person name="Warren W.C."/>
            <person name="Bartschat S."/>
            <person name="Kehr S."/>
            <person name="Marz M."/>
            <person name="Stadler P.F."/>
            <person name="Smith J."/>
            <person name="Kraus R.H."/>
            <person name="Zhao Y."/>
            <person name="Ren L."/>
            <person name="Fei J."/>
            <person name="Morisson M."/>
            <person name="Kaiser P."/>
            <person name="Griffin D.K."/>
            <person name="Rao M."/>
            <person name="Pitel F."/>
            <person name="Wang J."/>
            <person name="Li N."/>
        </authorList>
    </citation>
    <scope>NUCLEOTIDE SEQUENCE [LARGE SCALE GENOMIC DNA]</scope>
</reference>
<dbReference type="EMBL" id="KB742877">
    <property type="protein sequence ID" value="EOB03229.1"/>
    <property type="molecule type" value="Genomic_DNA"/>
</dbReference>
<dbReference type="AlphaFoldDB" id="R0LBZ8"/>